<evidence type="ECO:0000256" key="2">
    <source>
        <dbReference type="ARBA" id="ARBA00022771"/>
    </source>
</evidence>
<dbReference type="AlphaFoldDB" id="A0A9C6UDN6"/>
<reference evidence="8" key="1">
    <citation type="submission" date="2025-08" db="UniProtKB">
        <authorList>
            <consortium name="RefSeq"/>
        </authorList>
    </citation>
    <scope>IDENTIFICATION</scope>
    <source>
        <tissue evidence="8">Whole organism</tissue>
    </source>
</reference>
<dbReference type="InterPro" id="IPR013083">
    <property type="entry name" value="Znf_RING/FYVE/PHD"/>
</dbReference>
<keyword evidence="1" id="KW-0479">Metal-binding</keyword>
<dbReference type="PROSITE" id="PS50089">
    <property type="entry name" value="ZF_RING_2"/>
    <property type="match status" value="1"/>
</dbReference>
<dbReference type="SUPFAM" id="SSF57850">
    <property type="entry name" value="RING/U-box"/>
    <property type="match status" value="1"/>
</dbReference>
<sequence length="313" mass="33190">MKCGICTEPFDATDRVPKVLVPCGHTVCLQCLGLLPDSRCPTCRQNFNGPPPELPTNFTVLQLLEGVRQERSPCAWCSDCRAAATPRCWEDHDVLAVRRALRRQLRDAQPQADEHLQGLRDEQALAALTLLTGETWDVTLRGGGRELTGTLGHAEDPAKKILRLLLAVALTEDRAAAPDSPPAAEALLQPEMDVAAISDSEPDAQQQEKATALRDAPGEATGAIRPRHERPEATASGRAAGPAGPQPPGRRAVEGDAAGGGPAADGDPAHHRGPPHQGLVTTHGSRRGPRCRPGPATCCSWQLSLCRPGPPAC</sequence>
<proteinExistence type="predicted"/>
<dbReference type="InterPro" id="IPR051435">
    <property type="entry name" value="RING_finger_E3_ubiq-ligases"/>
</dbReference>
<evidence type="ECO:0000259" key="6">
    <source>
        <dbReference type="PROSITE" id="PS50089"/>
    </source>
</evidence>
<evidence type="ECO:0000256" key="4">
    <source>
        <dbReference type="PROSITE-ProRule" id="PRU00175"/>
    </source>
</evidence>
<dbReference type="PROSITE" id="PS00518">
    <property type="entry name" value="ZF_RING_1"/>
    <property type="match status" value="1"/>
</dbReference>
<dbReference type="InterPro" id="IPR001841">
    <property type="entry name" value="Znf_RING"/>
</dbReference>
<dbReference type="SMART" id="SM00184">
    <property type="entry name" value="RING"/>
    <property type="match status" value="1"/>
</dbReference>
<evidence type="ECO:0000256" key="1">
    <source>
        <dbReference type="ARBA" id="ARBA00022723"/>
    </source>
</evidence>
<dbReference type="InterPro" id="IPR017907">
    <property type="entry name" value="Znf_RING_CS"/>
</dbReference>
<gene>
    <name evidence="8" type="primary">LOC113202768</name>
</gene>
<dbReference type="GeneID" id="113202768"/>
<organism evidence="7 8">
    <name type="scientific">Frankliniella occidentalis</name>
    <name type="common">Western flower thrips</name>
    <name type="synonym">Euthrips occidentalis</name>
    <dbReference type="NCBI Taxonomy" id="133901"/>
    <lineage>
        <taxon>Eukaryota</taxon>
        <taxon>Metazoa</taxon>
        <taxon>Ecdysozoa</taxon>
        <taxon>Arthropoda</taxon>
        <taxon>Hexapoda</taxon>
        <taxon>Insecta</taxon>
        <taxon>Pterygota</taxon>
        <taxon>Neoptera</taxon>
        <taxon>Paraneoptera</taxon>
        <taxon>Thysanoptera</taxon>
        <taxon>Terebrantia</taxon>
        <taxon>Thripoidea</taxon>
        <taxon>Thripidae</taxon>
        <taxon>Frankliniella</taxon>
    </lineage>
</organism>
<dbReference type="RefSeq" id="XP_052125743.1">
    <property type="nucleotide sequence ID" value="XM_052269783.1"/>
</dbReference>
<keyword evidence="2 4" id="KW-0863">Zinc-finger</keyword>
<dbReference type="GO" id="GO:0016567">
    <property type="term" value="P:protein ubiquitination"/>
    <property type="evidence" value="ECO:0007669"/>
    <property type="project" value="TreeGrafter"/>
</dbReference>
<protein>
    <submittedName>
        <fullName evidence="8">Uncharacterized protein LOC113202768</fullName>
    </submittedName>
</protein>
<keyword evidence="7" id="KW-1185">Reference proteome</keyword>
<evidence type="ECO:0000256" key="5">
    <source>
        <dbReference type="SAM" id="MobiDB-lite"/>
    </source>
</evidence>
<feature type="region of interest" description="Disordered" evidence="5">
    <location>
        <begin position="199"/>
        <end position="294"/>
    </location>
</feature>
<dbReference type="PANTHER" id="PTHR22791:SF6">
    <property type="entry name" value="RING-TYPE DOMAIN-CONTAINING PROTEIN"/>
    <property type="match status" value="1"/>
</dbReference>
<dbReference type="PANTHER" id="PTHR22791">
    <property type="entry name" value="RING-TYPE DOMAIN-CONTAINING PROTEIN"/>
    <property type="match status" value="1"/>
</dbReference>
<dbReference type="GO" id="GO:0061630">
    <property type="term" value="F:ubiquitin protein ligase activity"/>
    <property type="evidence" value="ECO:0007669"/>
    <property type="project" value="TreeGrafter"/>
</dbReference>
<name>A0A9C6UDN6_FRAOC</name>
<evidence type="ECO:0000313" key="7">
    <source>
        <dbReference type="Proteomes" id="UP000504606"/>
    </source>
</evidence>
<dbReference type="KEGG" id="foc:113202768"/>
<keyword evidence="3" id="KW-0862">Zinc</keyword>
<dbReference type="OrthoDB" id="6333006at2759"/>
<accession>A0A9C6UDN6</accession>
<evidence type="ECO:0000256" key="3">
    <source>
        <dbReference type="ARBA" id="ARBA00022833"/>
    </source>
</evidence>
<dbReference type="Pfam" id="PF14634">
    <property type="entry name" value="zf-RING_5"/>
    <property type="match status" value="1"/>
</dbReference>
<dbReference type="Gene3D" id="3.30.40.10">
    <property type="entry name" value="Zinc/RING finger domain, C3HC4 (zinc finger)"/>
    <property type="match status" value="1"/>
</dbReference>
<evidence type="ECO:0000313" key="8">
    <source>
        <dbReference type="RefSeq" id="XP_052125743.1"/>
    </source>
</evidence>
<dbReference type="GO" id="GO:0008270">
    <property type="term" value="F:zinc ion binding"/>
    <property type="evidence" value="ECO:0007669"/>
    <property type="project" value="UniProtKB-KW"/>
</dbReference>
<feature type="domain" description="RING-type" evidence="6">
    <location>
        <begin position="3"/>
        <end position="44"/>
    </location>
</feature>
<dbReference type="Proteomes" id="UP000504606">
    <property type="component" value="Unplaced"/>
</dbReference>